<dbReference type="PANTHER" id="PTHR23082">
    <property type="entry name" value="TRANSCRIPTION INITIATION FACTOR IIIC TFIIIC , POLYPEPTIDE 3-RELATED"/>
    <property type="match status" value="1"/>
</dbReference>
<feature type="repeat" description="TPR" evidence="1">
    <location>
        <begin position="247"/>
        <end position="280"/>
    </location>
</feature>
<dbReference type="Gene3D" id="1.25.40.10">
    <property type="entry name" value="Tetratricopeptide repeat domain"/>
    <property type="match status" value="3"/>
</dbReference>
<dbReference type="Ensembl" id="ENSFHET00000026588.1">
    <property type="protein sequence ID" value="ENSFHEP00000017800.1"/>
    <property type="gene ID" value="ENSFHEG00000019622.1"/>
</dbReference>
<dbReference type="InterPro" id="IPR039340">
    <property type="entry name" value="Tfc4/TFIIIC-102/Sfc4"/>
</dbReference>
<feature type="region of interest" description="Disordered" evidence="2">
    <location>
        <begin position="19"/>
        <end position="146"/>
    </location>
</feature>
<dbReference type="Proteomes" id="UP000265000">
    <property type="component" value="Unplaced"/>
</dbReference>
<protein>
    <submittedName>
        <fullName evidence="3">General transcription factor IIIC, polypeptide 3</fullName>
    </submittedName>
</protein>
<feature type="compositionally biased region" description="Basic and acidic residues" evidence="2">
    <location>
        <begin position="19"/>
        <end position="31"/>
    </location>
</feature>
<dbReference type="SUPFAM" id="SSF48452">
    <property type="entry name" value="TPR-like"/>
    <property type="match status" value="3"/>
</dbReference>
<dbReference type="InterPro" id="IPR011990">
    <property type="entry name" value="TPR-like_helical_dom_sf"/>
</dbReference>
<dbReference type="SMART" id="SM00028">
    <property type="entry name" value="TPR"/>
    <property type="match status" value="8"/>
</dbReference>
<dbReference type="GO" id="GO:0000127">
    <property type="term" value="C:transcription factor TFIIIC complex"/>
    <property type="evidence" value="ECO:0007669"/>
    <property type="project" value="TreeGrafter"/>
</dbReference>
<feature type="repeat" description="TPR" evidence="1">
    <location>
        <begin position="557"/>
        <end position="590"/>
    </location>
</feature>
<evidence type="ECO:0000256" key="2">
    <source>
        <dbReference type="SAM" id="MobiDB-lite"/>
    </source>
</evidence>
<evidence type="ECO:0000256" key="1">
    <source>
        <dbReference type="PROSITE-ProRule" id="PRU00339"/>
    </source>
</evidence>
<reference evidence="3" key="2">
    <citation type="submission" date="2025-09" db="UniProtKB">
        <authorList>
            <consortium name="Ensembl"/>
        </authorList>
    </citation>
    <scope>IDENTIFICATION</scope>
</reference>
<dbReference type="InterPro" id="IPR019734">
    <property type="entry name" value="TPR_rpt"/>
</dbReference>
<organism evidence="3 4">
    <name type="scientific">Fundulus heteroclitus</name>
    <name type="common">Killifish</name>
    <name type="synonym">Mummichog</name>
    <dbReference type="NCBI Taxonomy" id="8078"/>
    <lineage>
        <taxon>Eukaryota</taxon>
        <taxon>Metazoa</taxon>
        <taxon>Chordata</taxon>
        <taxon>Craniata</taxon>
        <taxon>Vertebrata</taxon>
        <taxon>Euteleostomi</taxon>
        <taxon>Actinopterygii</taxon>
        <taxon>Neopterygii</taxon>
        <taxon>Teleostei</taxon>
        <taxon>Neoteleostei</taxon>
        <taxon>Acanthomorphata</taxon>
        <taxon>Ovalentaria</taxon>
        <taxon>Atherinomorphae</taxon>
        <taxon>Cyprinodontiformes</taxon>
        <taxon>Fundulidae</taxon>
        <taxon>Fundulus</taxon>
    </lineage>
</organism>
<feature type="compositionally biased region" description="Basic and acidic residues" evidence="2">
    <location>
        <begin position="432"/>
        <end position="442"/>
    </location>
</feature>
<dbReference type="STRING" id="8078.ENSFHEP00000017800"/>
<dbReference type="FunFam" id="1.25.40.10:FF:000128">
    <property type="entry name" value="General transcription factor IIIC, polypeptide 3, 102kDa"/>
    <property type="match status" value="1"/>
</dbReference>
<dbReference type="Pfam" id="PF14559">
    <property type="entry name" value="TPR_19"/>
    <property type="match status" value="1"/>
</dbReference>
<dbReference type="AlphaFoldDB" id="A0A3Q2TMS1"/>
<evidence type="ECO:0000313" key="3">
    <source>
        <dbReference type="Ensembl" id="ENSFHEP00000017800.1"/>
    </source>
</evidence>
<name>A0A3Q2TMS1_FUNHE</name>
<feature type="compositionally biased region" description="Basic residues" evidence="2">
    <location>
        <begin position="115"/>
        <end position="133"/>
    </location>
</feature>
<dbReference type="GeneTree" id="ENSGT00390000016929"/>
<feature type="compositionally biased region" description="Acidic residues" evidence="2">
    <location>
        <begin position="77"/>
        <end position="108"/>
    </location>
</feature>
<feature type="compositionally biased region" description="Low complexity" evidence="2">
    <location>
        <begin position="443"/>
        <end position="452"/>
    </location>
</feature>
<feature type="region of interest" description="Disordered" evidence="2">
    <location>
        <begin position="393"/>
        <end position="471"/>
    </location>
</feature>
<dbReference type="PANTHER" id="PTHR23082:SF0">
    <property type="entry name" value="GENERAL TRANSCRIPTION FACTOR 3C POLYPEPTIDE 3"/>
    <property type="match status" value="1"/>
</dbReference>
<dbReference type="FunFam" id="1.25.40.10:FF:000155">
    <property type="entry name" value="General transcription factor 3C polypeptide 3"/>
    <property type="match status" value="1"/>
</dbReference>
<keyword evidence="4" id="KW-1185">Reference proteome</keyword>
<reference evidence="3" key="1">
    <citation type="submission" date="2025-08" db="UniProtKB">
        <authorList>
            <consortium name="Ensembl"/>
        </authorList>
    </citation>
    <scope>IDENTIFICATION</scope>
</reference>
<dbReference type="PROSITE" id="PS50005">
    <property type="entry name" value="TPR"/>
    <property type="match status" value="2"/>
</dbReference>
<keyword evidence="1" id="KW-0802">TPR repeat</keyword>
<dbReference type="Pfam" id="PF13181">
    <property type="entry name" value="TPR_8"/>
    <property type="match status" value="2"/>
</dbReference>
<evidence type="ECO:0000313" key="4">
    <source>
        <dbReference type="Proteomes" id="UP000265000"/>
    </source>
</evidence>
<dbReference type="GO" id="GO:0006383">
    <property type="term" value="P:transcription by RNA polymerase III"/>
    <property type="evidence" value="ECO:0007669"/>
    <property type="project" value="InterPro"/>
</dbReference>
<sequence>MSGFSAELIDYLEGRITFEEFDRRRDERKTEESEEPEEDESKPSTSAQAKAAIEDGVSPGVQQAFASILGETVEAPSSEEEEEEEEDSLSYVDDEEDRDYNAEEEEETKEATKETKRRPRQGGRRSGKRSLRSKLKEEEEEEEEDMTVGDVFKLEMELNRENKRYMKGRRHGSKLPQALRGLMGEANIRYARGEKEDAILMCMEIIRQSPLAYEPFSTLAMIYEDNGDVDKALQFGLIAAHLNPSDCEEWIRLAELSLEQDNIRQAIICYSKAIKYDPTNVRYLWERSSLHMRLGEHKQCMDGYRKILSLLALEDGEHFMQLSKDMAKSYYESNDLPSALSVIEDGLARHPDLVSDDFTNMAAELYICSRRYEKALQVLVKFADVVLIRAKSPSEGGAAGGPQKDVKGEEEDTKLSSAGDATAVEGDATAEGDVKVAERDAAGDATAEGDTASGDVKVAERDTVAEDSAAEDTREILDVQVPDSVPVDLRAKLIVCLIHLNAFDPSEDLVASLTEQSTEEIGDLYLDVAEAYLEQGRYTSALPLLSALAVSEKYDLAVVWLRHAECLKALGHMQEAAESYTKVVEMAPLHLEARLSLATLQQQLGRMDRALKALESMYDGETLAQDSSAAQKELKLLLHRSTLLKTQGQMQDYLDAMITMISMLLKVAMQRAMVCVRSVTLGGQKHLRLVKVQDVQPEIADHESAYMDNMCKTNVLSKEDWWELLLSCLQGLCEVKRYEEANLLVESAMEFYSFYDNKPKRKELEFIGLSSTVLNHDFYKAYNYIRLMIIENVDLPQYWNVFNQVTISSQHQRHHRFCLRQLLKHPDNHALCVLSGHNAMVSGSFKHALGQYAQALRTHPENPLHHLYVGLTYFHMAAQKYVAKRHALILQGFTFLWRYVELRGLCQESMYNLGRALHQMGLTHLAIHYYQKALSTPAWKLEGIPDDQADLRREIAFNLSLIYQASGNTEVARQLIRTHCTV</sequence>
<proteinExistence type="predicted"/>
<accession>A0A3Q2TMS1</accession>